<protein>
    <submittedName>
        <fullName evidence="1">Uncharacterized protein</fullName>
    </submittedName>
</protein>
<dbReference type="AlphaFoldDB" id="A0A285F549"/>
<dbReference type="RefSeq" id="WP_143234387.1">
    <property type="nucleotide sequence ID" value="NZ_OBDY01000001.1"/>
</dbReference>
<evidence type="ECO:0000313" key="1">
    <source>
        <dbReference type="EMBL" id="SNY06402.1"/>
    </source>
</evidence>
<dbReference type="EMBL" id="OBDY01000001">
    <property type="protein sequence ID" value="SNY06402.1"/>
    <property type="molecule type" value="Genomic_DNA"/>
</dbReference>
<organism evidence="1 2">
    <name type="scientific">Paractinoplanes atraurantiacus</name>
    <dbReference type="NCBI Taxonomy" id="1036182"/>
    <lineage>
        <taxon>Bacteria</taxon>
        <taxon>Bacillati</taxon>
        <taxon>Actinomycetota</taxon>
        <taxon>Actinomycetes</taxon>
        <taxon>Micromonosporales</taxon>
        <taxon>Micromonosporaceae</taxon>
        <taxon>Paractinoplanes</taxon>
    </lineage>
</organism>
<dbReference type="OrthoDB" id="31089at1865"/>
<evidence type="ECO:0000313" key="2">
    <source>
        <dbReference type="Proteomes" id="UP000219612"/>
    </source>
</evidence>
<gene>
    <name evidence="1" type="ORF">SAMN05421748_101709</name>
</gene>
<dbReference type="Proteomes" id="UP000219612">
    <property type="component" value="Unassembled WGS sequence"/>
</dbReference>
<accession>A0A285F549</accession>
<name>A0A285F549_9ACTN</name>
<sequence length="191" mass="20234">MTAESAAGAFREATDLVRETAGWLGEAWQQFAASVRDLIGRARLFLREDGVWSSVVRHLPADVTEAIATIDALLGRLGPGINRIIELLRVAAGRTVSVLSLVETAFSRWLGNVSAGTVAYVASLGHLGAELTGQLVGAAIEADDTAAAGLPAYAGNLRRLADRVDLSVRRSADWAADLQRLMGEARAADLR</sequence>
<keyword evidence="2" id="KW-1185">Reference proteome</keyword>
<proteinExistence type="predicted"/>
<reference evidence="1 2" key="1">
    <citation type="submission" date="2017-09" db="EMBL/GenBank/DDBJ databases">
        <authorList>
            <person name="Ehlers B."/>
            <person name="Leendertz F.H."/>
        </authorList>
    </citation>
    <scope>NUCLEOTIDE SEQUENCE [LARGE SCALE GENOMIC DNA]</scope>
    <source>
        <strain evidence="1 2">CGMCC 4.6857</strain>
    </source>
</reference>